<proteinExistence type="inferred from homology"/>
<dbReference type="PANTHER" id="PTHR34218:SF3">
    <property type="entry name" value="ACYL-HOMOSERINE LACTONE ACYLASE PVDQ"/>
    <property type="match status" value="1"/>
</dbReference>
<keyword evidence="3" id="KW-0378">Hydrolase</keyword>
<comment type="caution">
    <text evidence="6">The sequence shown here is derived from an EMBL/GenBank/DDBJ whole genome shotgun (WGS) entry which is preliminary data.</text>
</comment>
<gene>
    <name evidence="6" type="primary">pac</name>
    <name evidence="6" type="ORF">GCM10008027_44180</name>
</gene>
<dbReference type="InterPro" id="IPR029055">
    <property type="entry name" value="Ntn_hydrolases_N"/>
</dbReference>
<sequence length="799" mass="90538">MKKNFYILLLTILMSACADKTENVDSKEVDVKIVRDEYGTPHIYADNTYDLFYGYGYSVAQDRLFQMEMAKRSTQGSVAEVLGAEYLEFDINARRLYSPSSIKAQLEKLSPKDQEIFTGYAAGMNAWITEINQQPNTLMPKQFNDFEFTPSQWDAFDVVMIFVGTMANRFGDFNSELDNTKIIKDLIARFGAEKGKAIFDDLNPRFTSGTSTSISENDWIAPEHSIKEYQQYASQLPDFILEQGLSSKPISGFSNCYVIGKEKTKDANAVLVNGPQFGWFDPAYTYSVGLHGAGFDLVGNTPFAYPVILFGHNADIGWGATWGAGDMVDMYTLELNPSDPRAYLYNGQFQALESRIESIKVKNGPTHEHEVFRSVHGQVVAYDQENLVAVSKKRAWDGNEVKSLLAWLYQATASDYDEWISYADDHSLSINWYYADRAGNIGYSFTGHYPQRQANHDNRLPANGDGSMDWLGIQDFSHNPSAMNPEANFIANWNNKPAHGVLNPDLFWYSWSSADRVDYLQDALASKENFTPQEAWDLIQQSSYGDLVAKFMLPLINEAAQKSKTLELDKINTWLQAWDRHATDKNKDGYYDQPQYLFMQIFAKNLIHQVLNDDLGDSFAFFKGTGYPSIDKPTNSGMNLSSGLKATYEALLGKTKVDLLNGESSNSIVKQVIEKTYAQLTKEYGLDFNQWQLALYPRPFNYKNFMGIPQNNEIITATLPIEQNRGTENNMTVFHTDRIEGFEVAPPGQSGFIAPDGTPSPHMYDQLDMYQNFGKKRMWFYKEDVLRQAQSVTILEVVK</sequence>
<evidence type="ECO:0000256" key="2">
    <source>
        <dbReference type="ARBA" id="ARBA00022729"/>
    </source>
</evidence>
<dbReference type="SUPFAM" id="SSF56235">
    <property type="entry name" value="N-terminal nucleophile aminohydrolases (Ntn hydrolases)"/>
    <property type="match status" value="1"/>
</dbReference>
<protein>
    <submittedName>
        <fullName evidence="6">Penicillin amidase</fullName>
    </submittedName>
</protein>
<dbReference type="Gene3D" id="1.10.287.150">
    <property type="match status" value="1"/>
</dbReference>
<dbReference type="Gene3D" id="1.10.439.10">
    <property type="entry name" value="Penicillin Amidohydrolase, domain 1"/>
    <property type="match status" value="1"/>
</dbReference>
<accession>A0ABQ1UCJ8</accession>
<evidence type="ECO:0000256" key="4">
    <source>
        <dbReference type="ARBA" id="ARBA00023145"/>
    </source>
</evidence>
<dbReference type="Proteomes" id="UP000638462">
    <property type="component" value="Unassembled WGS sequence"/>
</dbReference>
<evidence type="ECO:0000313" key="6">
    <source>
        <dbReference type="EMBL" id="GGF14575.1"/>
    </source>
</evidence>
<feature type="signal peptide" evidence="5">
    <location>
        <begin position="1"/>
        <end position="18"/>
    </location>
</feature>
<reference evidence="7" key="1">
    <citation type="journal article" date="2019" name="Int. J. Syst. Evol. Microbiol.">
        <title>The Global Catalogue of Microorganisms (GCM) 10K type strain sequencing project: providing services to taxonomists for standard genome sequencing and annotation.</title>
        <authorList>
            <consortium name="The Broad Institute Genomics Platform"/>
            <consortium name="The Broad Institute Genome Sequencing Center for Infectious Disease"/>
            <person name="Wu L."/>
            <person name="Ma J."/>
        </authorList>
    </citation>
    <scope>NUCLEOTIDE SEQUENCE [LARGE SCALE GENOMIC DNA]</scope>
    <source>
        <strain evidence="7">CGMCC 1.15394</strain>
    </source>
</reference>
<dbReference type="Gene3D" id="1.10.1400.10">
    <property type="match status" value="1"/>
</dbReference>
<dbReference type="InterPro" id="IPR023343">
    <property type="entry name" value="Penicillin_amidase_dom1"/>
</dbReference>
<dbReference type="PIRSF" id="PIRSF001227">
    <property type="entry name" value="Pen_acylase"/>
    <property type="match status" value="1"/>
</dbReference>
<dbReference type="RefSeq" id="WP_188731780.1">
    <property type="nucleotide sequence ID" value="NZ_BMIT01000035.1"/>
</dbReference>
<dbReference type="InterPro" id="IPR014395">
    <property type="entry name" value="Pen/GL7ACA/AHL_acylase"/>
</dbReference>
<dbReference type="Gene3D" id="3.60.20.10">
    <property type="entry name" value="Glutamine Phosphoribosylpyrophosphate, subunit 1, domain 1"/>
    <property type="match status" value="1"/>
</dbReference>
<dbReference type="PANTHER" id="PTHR34218">
    <property type="entry name" value="PEPTIDASE S45 PENICILLIN AMIDASE"/>
    <property type="match status" value="1"/>
</dbReference>
<dbReference type="InterPro" id="IPR043147">
    <property type="entry name" value="Penicillin_amidase_A-knob"/>
</dbReference>
<keyword evidence="4" id="KW-0865">Zymogen</keyword>
<dbReference type="Pfam" id="PF01804">
    <property type="entry name" value="Penicil_amidase"/>
    <property type="match status" value="1"/>
</dbReference>
<feature type="chain" id="PRO_5046650580" evidence="5">
    <location>
        <begin position="19"/>
        <end position="799"/>
    </location>
</feature>
<comment type="similarity">
    <text evidence="1">Belongs to the peptidase S45 family.</text>
</comment>
<dbReference type="PROSITE" id="PS51257">
    <property type="entry name" value="PROKAR_LIPOPROTEIN"/>
    <property type="match status" value="1"/>
</dbReference>
<evidence type="ECO:0000313" key="7">
    <source>
        <dbReference type="Proteomes" id="UP000638462"/>
    </source>
</evidence>
<evidence type="ECO:0000256" key="5">
    <source>
        <dbReference type="SAM" id="SignalP"/>
    </source>
</evidence>
<dbReference type="InterPro" id="IPR043146">
    <property type="entry name" value="Penicillin_amidase_N_B-knob"/>
</dbReference>
<keyword evidence="2 5" id="KW-0732">Signal</keyword>
<dbReference type="EMBL" id="BMIT01000035">
    <property type="protein sequence ID" value="GGF14575.1"/>
    <property type="molecule type" value="Genomic_DNA"/>
</dbReference>
<dbReference type="InterPro" id="IPR002692">
    <property type="entry name" value="S45"/>
</dbReference>
<dbReference type="Gene3D" id="2.30.120.10">
    <property type="match status" value="1"/>
</dbReference>
<evidence type="ECO:0000256" key="1">
    <source>
        <dbReference type="ARBA" id="ARBA00006586"/>
    </source>
</evidence>
<organism evidence="6 7">
    <name type="scientific">Pseudoalteromonas gelatinilytica</name>
    <dbReference type="NCBI Taxonomy" id="1703256"/>
    <lineage>
        <taxon>Bacteria</taxon>
        <taxon>Pseudomonadati</taxon>
        <taxon>Pseudomonadota</taxon>
        <taxon>Gammaproteobacteria</taxon>
        <taxon>Alteromonadales</taxon>
        <taxon>Pseudoalteromonadaceae</taxon>
        <taxon>Pseudoalteromonas</taxon>
    </lineage>
</organism>
<keyword evidence="7" id="KW-1185">Reference proteome</keyword>
<name>A0ABQ1UCJ8_9GAMM</name>
<evidence type="ECO:0000256" key="3">
    <source>
        <dbReference type="ARBA" id="ARBA00022801"/>
    </source>
</evidence>